<name>A0A4D6E2A8_9CAUD</name>
<gene>
    <name evidence="1" type="primary">222</name>
    <name evidence="1" type="ORF">SEA_GODONK_222</name>
</gene>
<dbReference type="EMBL" id="MK620899">
    <property type="protein sequence ID" value="QBZ72810.1"/>
    <property type="molecule type" value="Genomic_DNA"/>
</dbReference>
<accession>A0A4D6E2A8</accession>
<proteinExistence type="predicted"/>
<sequence>MIHTHDEIRAAAIDLAGKELDASLSEAGVAFKKTAEDFKAVAEALRKAMRRPMTGGIAIDPDAL</sequence>
<dbReference type="KEGG" id="vg:55013058"/>
<evidence type="ECO:0000313" key="1">
    <source>
        <dbReference type="EMBL" id="QBZ72810.1"/>
    </source>
</evidence>
<dbReference type="GeneID" id="55013058"/>
<protein>
    <submittedName>
        <fullName evidence="1">Uncharacterized protein</fullName>
    </submittedName>
</protein>
<organism evidence="1 2">
    <name type="scientific">Gordonia phage GodonK</name>
    <dbReference type="NCBI Taxonomy" id="2562192"/>
    <lineage>
        <taxon>Viruses</taxon>
        <taxon>Duplodnaviria</taxon>
        <taxon>Heunggongvirae</taxon>
        <taxon>Uroviricota</taxon>
        <taxon>Caudoviricetes</taxon>
        <taxon>Godonkavirus</taxon>
        <taxon>Godonkavirus godonK</taxon>
    </lineage>
</organism>
<keyword evidence="2" id="KW-1185">Reference proteome</keyword>
<dbReference type="RefSeq" id="YP_009821575.1">
    <property type="nucleotide sequence ID" value="NC_048176.1"/>
</dbReference>
<dbReference type="Proteomes" id="UP000297070">
    <property type="component" value="Segment"/>
</dbReference>
<evidence type="ECO:0000313" key="2">
    <source>
        <dbReference type="Proteomes" id="UP000297070"/>
    </source>
</evidence>
<reference evidence="1 2" key="1">
    <citation type="submission" date="2019-03" db="EMBL/GenBank/DDBJ databases">
        <authorList>
            <person name="Douthitt C."/>
            <person name="D'Elia T."/>
            <person name="Bockoras C."/>
            <person name="Boss C."/>
            <person name="Clemons M."/>
            <person name="Green W."/>
            <person name="Harel H."/>
            <person name="Larralde J."/>
            <person name="Lopez M."/>
            <person name="Magana D."/>
            <person name="Miguel M."/>
            <person name="Muschweck L."/>
            <person name="Olivos K."/>
            <person name="Racette D."/>
            <person name="Reynolds M."/>
            <person name="Ru Y."/>
            <person name="Santana M."/>
            <person name="Simon R."/>
            <person name="Smotrilla K."/>
            <person name="Sufficool B."/>
            <person name="Tamayo B."/>
            <person name="Tirado E."/>
            <person name="Vajanyi M."/>
            <person name="Weger M."/>
            <person name="Wehr A."/>
            <person name="Whitaker K."/>
            <person name="Garlena R.A."/>
            <person name="Russell D.A."/>
            <person name="Pope W.H."/>
            <person name="Jacobs-Sera D."/>
            <person name="Hatfull G.F."/>
        </authorList>
    </citation>
    <scope>NUCLEOTIDE SEQUENCE [LARGE SCALE GENOMIC DNA]</scope>
</reference>